<protein>
    <submittedName>
        <fullName evidence="1">Uncharacterized protein</fullName>
    </submittedName>
</protein>
<dbReference type="EMBL" id="JAHTGR010000022">
    <property type="protein sequence ID" value="MBV6324898.1"/>
    <property type="molecule type" value="Genomic_DNA"/>
</dbReference>
<keyword evidence="4" id="KW-1185">Reference proteome</keyword>
<proteinExistence type="predicted"/>
<dbReference type="EMBL" id="JALJZU010000017">
    <property type="protein sequence ID" value="MCP2012353.1"/>
    <property type="molecule type" value="Genomic_DNA"/>
</dbReference>
<evidence type="ECO:0000313" key="2">
    <source>
        <dbReference type="EMBL" id="MCP2012353.1"/>
    </source>
</evidence>
<dbReference type="AlphaFoldDB" id="A0AA41L461"/>
<evidence type="ECO:0000313" key="1">
    <source>
        <dbReference type="EMBL" id="MBV6324898.1"/>
    </source>
</evidence>
<gene>
    <name evidence="1" type="ORF">KVP70_28665</name>
    <name evidence="2" type="ORF">L1274_006114</name>
</gene>
<evidence type="ECO:0000313" key="3">
    <source>
        <dbReference type="Proteomes" id="UP001155901"/>
    </source>
</evidence>
<accession>A0AA41L461</accession>
<evidence type="ECO:0000313" key="4">
    <source>
        <dbReference type="Proteomes" id="UP001162889"/>
    </source>
</evidence>
<comment type="caution">
    <text evidence="1">The sequence shown here is derived from an EMBL/GenBank/DDBJ whole genome shotgun (WGS) entry which is preliminary data.</text>
</comment>
<reference evidence="1" key="1">
    <citation type="submission" date="2021-07" db="EMBL/GenBank/DDBJ databases">
        <title>Characterization of violacein-producing bacteria and related species.</title>
        <authorList>
            <person name="Wilson H.S."/>
            <person name="De Leon M.E."/>
        </authorList>
    </citation>
    <scope>NUCLEOTIDE SEQUENCE</scope>
    <source>
        <strain evidence="1">HSC-15S17</strain>
    </source>
</reference>
<dbReference type="Proteomes" id="UP001162889">
    <property type="component" value="Unassembled WGS sequence"/>
</dbReference>
<name>A0AA41L461_9BURK</name>
<reference evidence="2" key="2">
    <citation type="submission" date="2022-03" db="EMBL/GenBank/DDBJ databases">
        <title>Genome Encyclopedia of Bacteria and Archaea VI: Functional Genomics of Type Strains.</title>
        <authorList>
            <person name="Whitman W."/>
        </authorList>
    </citation>
    <scope>NUCLEOTIDE SEQUENCE</scope>
    <source>
        <strain evidence="2">HSC-15S17</strain>
    </source>
</reference>
<sequence length="94" mass="10444">MAVAYYCPIGGPRRYHTGQHTDSDVLRNSVLSHVCGGIGGAEHFPEYDGHFYPLRRQSVQSSQFGHISPSAAGRNSIFRSCRKHRAVCLIQLKT</sequence>
<dbReference type="Proteomes" id="UP001155901">
    <property type="component" value="Unassembled WGS sequence"/>
</dbReference>
<organism evidence="1 3">
    <name type="scientific">Duganella violaceipulchra</name>
    <dbReference type="NCBI Taxonomy" id="2849652"/>
    <lineage>
        <taxon>Bacteria</taxon>
        <taxon>Pseudomonadati</taxon>
        <taxon>Pseudomonadota</taxon>
        <taxon>Betaproteobacteria</taxon>
        <taxon>Burkholderiales</taxon>
        <taxon>Oxalobacteraceae</taxon>
        <taxon>Telluria group</taxon>
        <taxon>Duganella</taxon>
    </lineage>
</organism>
<dbReference type="RefSeq" id="WP_217945801.1">
    <property type="nucleotide sequence ID" value="NZ_JAHTGR010000022.1"/>
</dbReference>